<dbReference type="InterPro" id="IPR028564">
    <property type="entry name" value="MT_TRM10-typ"/>
</dbReference>
<comment type="catalytic activity">
    <reaction evidence="5">
        <text>guanosine(9) in tRNA + S-adenosyl-L-methionine = N(1)-methylguanosine(9) in tRNA + S-adenosyl-L-homocysteine + H(+)</text>
        <dbReference type="Rhea" id="RHEA:43156"/>
        <dbReference type="Rhea" id="RHEA-COMP:10367"/>
        <dbReference type="Rhea" id="RHEA-COMP:10368"/>
        <dbReference type="ChEBI" id="CHEBI:15378"/>
        <dbReference type="ChEBI" id="CHEBI:57856"/>
        <dbReference type="ChEBI" id="CHEBI:59789"/>
        <dbReference type="ChEBI" id="CHEBI:73542"/>
        <dbReference type="ChEBI" id="CHEBI:74269"/>
        <dbReference type="EC" id="2.1.1.221"/>
    </reaction>
</comment>
<keyword evidence="4" id="KW-0949">S-adenosyl-L-methionine</keyword>
<dbReference type="GO" id="GO:0000049">
    <property type="term" value="F:tRNA binding"/>
    <property type="evidence" value="ECO:0007669"/>
    <property type="project" value="TreeGrafter"/>
</dbReference>
<dbReference type="PROSITE" id="PS51675">
    <property type="entry name" value="SAM_MT_TRM10"/>
    <property type="match status" value="1"/>
</dbReference>
<dbReference type="STRING" id="7398.A0A1B0A9I1"/>
<evidence type="ECO:0000256" key="5">
    <source>
        <dbReference type="ARBA" id="ARBA00048434"/>
    </source>
</evidence>
<evidence type="ECO:0000313" key="9">
    <source>
        <dbReference type="EnsemblMetazoa" id="GPAI038502-PA"/>
    </source>
</evidence>
<organism evidence="9 10">
    <name type="scientific">Glossina pallidipes</name>
    <name type="common">Tsetse fly</name>
    <dbReference type="NCBI Taxonomy" id="7398"/>
    <lineage>
        <taxon>Eukaryota</taxon>
        <taxon>Metazoa</taxon>
        <taxon>Ecdysozoa</taxon>
        <taxon>Arthropoda</taxon>
        <taxon>Hexapoda</taxon>
        <taxon>Insecta</taxon>
        <taxon>Pterygota</taxon>
        <taxon>Neoptera</taxon>
        <taxon>Endopterygota</taxon>
        <taxon>Diptera</taxon>
        <taxon>Brachycera</taxon>
        <taxon>Muscomorpha</taxon>
        <taxon>Hippoboscoidea</taxon>
        <taxon>Glossinidae</taxon>
        <taxon>Glossina</taxon>
    </lineage>
</organism>
<dbReference type="InterPro" id="IPR038459">
    <property type="entry name" value="MT_TRM10-typ_sf"/>
</dbReference>
<keyword evidence="10" id="KW-1185">Reference proteome</keyword>
<evidence type="ECO:0000256" key="3">
    <source>
        <dbReference type="ARBA" id="ARBA00022679"/>
    </source>
</evidence>
<evidence type="ECO:0000256" key="6">
    <source>
        <dbReference type="SAM" id="MobiDB-lite"/>
    </source>
</evidence>
<dbReference type="VEuPathDB" id="VectorBase:GPAI038502"/>
<keyword evidence="3" id="KW-0808">Transferase</keyword>
<feature type="transmembrane region" description="Helical" evidence="7">
    <location>
        <begin position="275"/>
        <end position="292"/>
    </location>
</feature>
<dbReference type="GO" id="GO:0002939">
    <property type="term" value="P:tRNA N1-guanine methylation"/>
    <property type="evidence" value="ECO:0007669"/>
    <property type="project" value="TreeGrafter"/>
</dbReference>
<dbReference type="PANTHER" id="PTHR13563">
    <property type="entry name" value="TRNA (GUANINE-9-) METHYLTRANSFERASE"/>
    <property type="match status" value="1"/>
</dbReference>
<feature type="compositionally biased region" description="Basic and acidic residues" evidence="6">
    <location>
        <begin position="29"/>
        <end position="42"/>
    </location>
</feature>
<evidence type="ECO:0000256" key="1">
    <source>
        <dbReference type="ARBA" id="ARBA00012797"/>
    </source>
</evidence>
<feature type="region of interest" description="Disordered" evidence="6">
    <location>
        <begin position="29"/>
        <end position="54"/>
    </location>
</feature>
<dbReference type="Proteomes" id="UP000092445">
    <property type="component" value="Unassembled WGS sequence"/>
</dbReference>
<dbReference type="EC" id="2.1.1.221" evidence="1"/>
<keyword evidence="2" id="KW-0489">Methyltransferase</keyword>
<dbReference type="GO" id="GO:0052905">
    <property type="term" value="F:tRNA (guanosine(9)-N1)-methyltransferase activity"/>
    <property type="evidence" value="ECO:0007669"/>
    <property type="project" value="UniProtKB-EC"/>
</dbReference>
<dbReference type="GO" id="GO:0005654">
    <property type="term" value="C:nucleoplasm"/>
    <property type="evidence" value="ECO:0007669"/>
    <property type="project" value="TreeGrafter"/>
</dbReference>
<evidence type="ECO:0000313" key="10">
    <source>
        <dbReference type="Proteomes" id="UP000092445"/>
    </source>
</evidence>
<protein>
    <recommendedName>
        <fullName evidence="1">tRNA (guanine(9)-N(1))-methyltransferase</fullName>
        <ecNumber evidence="1">2.1.1.221</ecNumber>
    </recommendedName>
</protein>
<evidence type="ECO:0000256" key="7">
    <source>
        <dbReference type="SAM" id="Phobius"/>
    </source>
</evidence>
<keyword evidence="7" id="KW-1133">Transmembrane helix</keyword>
<reference evidence="9" key="2">
    <citation type="submission" date="2020-05" db="UniProtKB">
        <authorList>
            <consortium name="EnsemblMetazoa"/>
        </authorList>
    </citation>
    <scope>IDENTIFICATION</scope>
    <source>
        <strain evidence="9">IAEA</strain>
    </source>
</reference>
<feature type="domain" description="SAM-dependent MTase TRM10-type" evidence="8">
    <location>
        <begin position="67"/>
        <end position="266"/>
    </location>
</feature>
<dbReference type="InterPro" id="IPR007356">
    <property type="entry name" value="tRNA_m1G_MeTrfase_euk"/>
</dbReference>
<keyword evidence="7" id="KW-0812">Transmembrane</keyword>
<evidence type="ECO:0000256" key="4">
    <source>
        <dbReference type="ARBA" id="ARBA00022691"/>
    </source>
</evidence>
<accession>A0A1B0A9I1</accession>
<keyword evidence="7" id="KW-0472">Membrane</keyword>
<sequence>MWTMYGGIPVSLPCSKNQLKKQRKLAKYMETRKERRLREKDRQKQRRKELLAKGLPLHVGPSRKELKRRQITSESSSSENVRIAIDLDYDDIMLEHDIAKCVKQCLRIYTINRNRILSEKSAQLHFTGIKTDGNIHAAFKKNHGWENWHLKFHTDESHLDAFPKEQFLDVKDVYVIGGLVDHNHHKNLCHACATKVGLRTALFEILIRVAEGNSWIDAILQTVPPRKGAKPEVLQSDMKDERKEESVVTNGECFVNTLIPVNRGNSDRNLSEQQFIIIVAAVLLICANHIILTTTKTAEKLFSLEKKKL</sequence>
<evidence type="ECO:0000256" key="2">
    <source>
        <dbReference type="ARBA" id="ARBA00022603"/>
    </source>
</evidence>
<name>A0A1B0A9I1_GLOPL</name>
<dbReference type="AlphaFoldDB" id="A0A1B0A9I1"/>
<proteinExistence type="predicted"/>
<dbReference type="EnsemblMetazoa" id="GPAI038502-RA">
    <property type="protein sequence ID" value="GPAI038502-PA"/>
    <property type="gene ID" value="GPAI038502"/>
</dbReference>
<evidence type="ECO:0000259" key="8">
    <source>
        <dbReference type="PROSITE" id="PS51675"/>
    </source>
</evidence>
<dbReference type="PANTHER" id="PTHR13563:SF13">
    <property type="entry name" value="TRNA METHYLTRANSFERASE 10 HOMOLOG A"/>
    <property type="match status" value="1"/>
</dbReference>
<reference evidence="10" key="1">
    <citation type="submission" date="2014-03" db="EMBL/GenBank/DDBJ databases">
        <authorList>
            <person name="Aksoy S."/>
            <person name="Warren W."/>
            <person name="Wilson R.K."/>
        </authorList>
    </citation>
    <scope>NUCLEOTIDE SEQUENCE [LARGE SCALE GENOMIC DNA]</scope>
    <source>
        <strain evidence="10">IAEA</strain>
    </source>
</reference>
<dbReference type="Gene3D" id="3.40.1280.30">
    <property type="match status" value="1"/>
</dbReference>